<dbReference type="Pfam" id="PF25416">
    <property type="entry name" value="GRHL1_C"/>
    <property type="match status" value="1"/>
</dbReference>
<reference evidence="9" key="2">
    <citation type="submission" date="2025-08" db="UniProtKB">
        <authorList>
            <consortium name="Ensembl"/>
        </authorList>
    </citation>
    <scope>IDENTIFICATION</scope>
</reference>
<keyword evidence="4 7" id="KW-0238">DNA-binding</keyword>
<dbReference type="InterPro" id="IPR013761">
    <property type="entry name" value="SAM/pointed_sf"/>
</dbReference>
<dbReference type="FunFam" id="1.10.150.50:FF:000022">
    <property type="entry name" value="Transcription factor CP2 like 1"/>
    <property type="match status" value="1"/>
</dbReference>
<dbReference type="Pfam" id="PF18016">
    <property type="entry name" value="SAM_3"/>
    <property type="match status" value="1"/>
</dbReference>
<evidence type="ECO:0000256" key="1">
    <source>
        <dbReference type="ARBA" id="ARBA00004123"/>
    </source>
</evidence>
<reference evidence="10" key="1">
    <citation type="submission" date="2019-10" db="EMBL/GenBank/DDBJ databases">
        <title>Corvus moneduloides (New Caledonian crow) genome, bCorMon1, primary haplotype.</title>
        <authorList>
            <person name="Rutz C."/>
            <person name="Fungtammasan C."/>
            <person name="Mountcastle J."/>
            <person name="Formenti G."/>
            <person name="Chow W."/>
            <person name="Howe K."/>
            <person name="Steele M.P."/>
            <person name="Fernandes J."/>
            <person name="Gilbert M.T.P."/>
            <person name="Fedrigo O."/>
            <person name="Jarvis E.D."/>
            <person name="Gemmell N."/>
        </authorList>
    </citation>
    <scope>NUCLEOTIDE SEQUENCE [LARGE SCALE GENOMIC DNA]</scope>
</reference>
<organism evidence="9 10">
    <name type="scientific">Corvus moneduloides</name>
    <name type="common">New Caledonian crow</name>
    <dbReference type="NCBI Taxonomy" id="1196302"/>
    <lineage>
        <taxon>Eukaryota</taxon>
        <taxon>Metazoa</taxon>
        <taxon>Chordata</taxon>
        <taxon>Craniata</taxon>
        <taxon>Vertebrata</taxon>
        <taxon>Euteleostomi</taxon>
        <taxon>Archelosauria</taxon>
        <taxon>Archosauria</taxon>
        <taxon>Dinosauria</taxon>
        <taxon>Saurischia</taxon>
        <taxon>Theropoda</taxon>
        <taxon>Coelurosauria</taxon>
        <taxon>Aves</taxon>
        <taxon>Neognathae</taxon>
        <taxon>Neoaves</taxon>
        <taxon>Telluraves</taxon>
        <taxon>Australaves</taxon>
        <taxon>Passeriformes</taxon>
        <taxon>Corvoidea</taxon>
        <taxon>Corvidae</taxon>
        <taxon>Corvus</taxon>
    </lineage>
</organism>
<comment type="subcellular location">
    <subcellularLocation>
        <location evidence="1 7">Nucleus</location>
    </subcellularLocation>
</comment>
<name>A0A8C3DFC6_CORMO</name>
<dbReference type="InterPro" id="IPR041418">
    <property type="entry name" value="SAM_3"/>
</dbReference>
<evidence type="ECO:0000256" key="7">
    <source>
        <dbReference type="PROSITE-ProRule" id="PRU01313"/>
    </source>
</evidence>
<protein>
    <submittedName>
        <fullName evidence="9">Transcription factor CP2</fullName>
    </submittedName>
</protein>
<dbReference type="InterPro" id="IPR057520">
    <property type="entry name" value="GRHL1/CP2_C"/>
</dbReference>
<dbReference type="PROSITE" id="PS51968">
    <property type="entry name" value="GRH_CP2_DB"/>
    <property type="match status" value="1"/>
</dbReference>
<dbReference type="CTD" id="7024"/>
<feature type="compositionally biased region" description="Basic and acidic residues" evidence="8">
    <location>
        <begin position="241"/>
        <end position="265"/>
    </location>
</feature>
<dbReference type="Gene3D" id="1.10.150.50">
    <property type="entry name" value="Transcription Factor, Ets-1"/>
    <property type="match status" value="1"/>
</dbReference>
<dbReference type="PANTHER" id="PTHR11037:SF11">
    <property type="entry name" value="ALPHA-GLOBIN TRANSCRIPTION FACTOR CP2"/>
    <property type="match status" value="1"/>
</dbReference>
<evidence type="ECO:0000313" key="10">
    <source>
        <dbReference type="Proteomes" id="UP000694553"/>
    </source>
</evidence>
<dbReference type="GeneID" id="116436746"/>
<feature type="region of interest" description="Disordered" evidence="8">
    <location>
        <begin position="239"/>
        <end position="268"/>
    </location>
</feature>
<dbReference type="GO" id="GO:0005634">
    <property type="term" value="C:nucleus"/>
    <property type="evidence" value="ECO:0007669"/>
    <property type="project" value="UniProtKB-SubCell"/>
</dbReference>
<dbReference type="GO" id="GO:0000978">
    <property type="term" value="F:RNA polymerase II cis-regulatory region sequence-specific DNA binding"/>
    <property type="evidence" value="ECO:0007669"/>
    <property type="project" value="TreeGrafter"/>
</dbReference>
<accession>A0A8C3DFC6</accession>
<evidence type="ECO:0000256" key="5">
    <source>
        <dbReference type="ARBA" id="ARBA00023163"/>
    </source>
</evidence>
<evidence type="ECO:0000256" key="8">
    <source>
        <dbReference type="SAM" id="MobiDB-lite"/>
    </source>
</evidence>
<dbReference type="RefSeq" id="XP_031950007.1">
    <property type="nucleotide sequence ID" value="XM_032094116.1"/>
</dbReference>
<dbReference type="Ensembl" id="ENSCMUT00000006591.2">
    <property type="protein sequence ID" value="ENSCMUP00000006111.2"/>
    <property type="gene ID" value="ENSCMUG00000004058.2"/>
</dbReference>
<sequence>MAWALKLPLADEVIESGLVQDFDASLSGIGQELGAGAYSMSDVLALPIFKQEESSLPPENQDKLLPFQYVLCAATSPAVKLHDETLTYLNQGQSYEIRMLDNRKLGELPEINGKLVKSIFRVVFHDRRLQYTEHQQLEGWRWNRPGDRILDIDIPMSVGIIDPRANPTQLNTVEFLWDPAKRTSVFIQVHCISTEFTLRKHGGEKGVPFRVQIDTFRENESGEYTEHLHSASCQIKVFKPKGADRKQKTDREKMEKRTPHEKEKYQPSYETTILTECSPWPEVTYVPSAPSPGFNSSHSSFSIGDGSGSPSHQPDPPTPLADTLLPTWTPQEAQQWLHRNRFSTFSRLFRNFSGADLLKLTREDVIQICGPADGIRLFNALKGRMVRPRLTIYVCQESQQVRDPQHEHEDGDGSAGTFFVYHAIYLEELTAAELTEKLAQLFRVPAQQIQQIYKQGPTGIHVLVSDEMIQNFQDESCFVLDTMKAETNDSYHIILK</sequence>
<evidence type="ECO:0000256" key="2">
    <source>
        <dbReference type="ARBA" id="ARBA00010852"/>
    </source>
</evidence>
<dbReference type="InterPro" id="IPR007604">
    <property type="entry name" value="CP2"/>
</dbReference>
<keyword evidence="6 7" id="KW-0539">Nucleus</keyword>
<evidence type="ECO:0000256" key="6">
    <source>
        <dbReference type="ARBA" id="ARBA00023242"/>
    </source>
</evidence>
<keyword evidence="10" id="KW-1185">Reference proteome</keyword>
<dbReference type="AlphaFoldDB" id="A0A8C3DFC6"/>
<reference evidence="9" key="3">
    <citation type="submission" date="2025-09" db="UniProtKB">
        <authorList>
            <consortium name="Ensembl"/>
        </authorList>
    </citation>
    <scope>IDENTIFICATION</scope>
</reference>
<dbReference type="OMA" id="XNLLPTT"/>
<evidence type="ECO:0000313" key="9">
    <source>
        <dbReference type="Ensembl" id="ENSCMUP00000006111.2"/>
    </source>
</evidence>
<accession>A0A8U7P0A6</accession>
<feature type="region of interest" description="Disordered" evidence="8">
    <location>
        <begin position="294"/>
        <end position="324"/>
    </location>
</feature>
<dbReference type="PANTHER" id="PTHR11037">
    <property type="entry name" value="TRANSCRIPTION FACTOR CP2"/>
    <property type="match status" value="1"/>
</dbReference>
<comment type="similarity">
    <text evidence="2">Belongs to the grh/CP2 family. CP2 subfamily.</text>
</comment>
<evidence type="ECO:0000256" key="4">
    <source>
        <dbReference type="ARBA" id="ARBA00023125"/>
    </source>
</evidence>
<gene>
    <name evidence="9" type="primary">TFCP2</name>
</gene>
<evidence type="ECO:0000256" key="3">
    <source>
        <dbReference type="ARBA" id="ARBA00023015"/>
    </source>
</evidence>
<proteinExistence type="inferred from homology"/>
<feature type="compositionally biased region" description="Low complexity" evidence="8">
    <location>
        <begin position="294"/>
        <end position="311"/>
    </location>
</feature>
<dbReference type="Pfam" id="PF04516">
    <property type="entry name" value="CP2"/>
    <property type="match status" value="1"/>
</dbReference>
<dbReference type="Proteomes" id="UP000694553">
    <property type="component" value="Unassembled WGS sequence"/>
</dbReference>
<dbReference type="OrthoDB" id="9996779at2759"/>
<keyword evidence="3" id="KW-0805">Transcription regulation</keyword>
<dbReference type="SUPFAM" id="SSF47769">
    <property type="entry name" value="SAM/Pointed domain"/>
    <property type="match status" value="1"/>
</dbReference>
<keyword evidence="5" id="KW-0804">Transcription</keyword>
<dbReference type="InterPro" id="IPR040167">
    <property type="entry name" value="TF_CP2-like"/>
</dbReference>
<dbReference type="GO" id="GO:0001228">
    <property type="term" value="F:DNA-binding transcription activator activity, RNA polymerase II-specific"/>
    <property type="evidence" value="ECO:0007669"/>
    <property type="project" value="TreeGrafter"/>
</dbReference>